<name>A0AAW1CWK0_9HEMI</name>
<feature type="repeat" description="ANK" evidence="3">
    <location>
        <begin position="141"/>
        <end position="173"/>
    </location>
</feature>
<protein>
    <recommendedName>
        <fullName evidence="7">Ankyrin repeat domain-containing protein 54</fullName>
    </recommendedName>
</protein>
<dbReference type="PROSITE" id="PS50297">
    <property type="entry name" value="ANK_REP_REGION"/>
    <property type="match status" value="2"/>
</dbReference>
<evidence type="ECO:0000256" key="1">
    <source>
        <dbReference type="ARBA" id="ARBA00022737"/>
    </source>
</evidence>
<sequence>MDEDSCDSNLTEEDNVTPPQTSLFHSQPATLSQGYETSFPHGYLPYQNSELRTKMKSMNSRCKELANWLAYSKTRDERKLFQAVSMNDTNTVTRLLNQGVSANSCDSQKRSLLHMASCKGFAHIVKLLLDHGADPNARDSIGNTPLHLAACTNHINVVLLLLRAGTIANSIDNLGQSPLQLARSKLKILQRSKIPDDEIKSQVSQVIDMLLYFEKFGAEKHKEGVDPELLTRFQDQLKMVDSREQVDHQLKELLDNLGSLSITPT</sequence>
<organism evidence="5 6">
    <name type="scientific">Rhynocoris fuscipes</name>
    <dbReference type="NCBI Taxonomy" id="488301"/>
    <lineage>
        <taxon>Eukaryota</taxon>
        <taxon>Metazoa</taxon>
        <taxon>Ecdysozoa</taxon>
        <taxon>Arthropoda</taxon>
        <taxon>Hexapoda</taxon>
        <taxon>Insecta</taxon>
        <taxon>Pterygota</taxon>
        <taxon>Neoptera</taxon>
        <taxon>Paraneoptera</taxon>
        <taxon>Hemiptera</taxon>
        <taxon>Heteroptera</taxon>
        <taxon>Panheteroptera</taxon>
        <taxon>Cimicomorpha</taxon>
        <taxon>Reduviidae</taxon>
        <taxon>Harpactorinae</taxon>
        <taxon>Harpactorini</taxon>
        <taxon>Rhynocoris</taxon>
    </lineage>
</organism>
<dbReference type="PANTHER" id="PTHR24171">
    <property type="entry name" value="ANKYRIN REPEAT DOMAIN-CONTAINING PROTEIN 39-RELATED"/>
    <property type="match status" value="1"/>
</dbReference>
<gene>
    <name evidence="5" type="ORF">O3M35_011413</name>
</gene>
<dbReference type="AlphaFoldDB" id="A0AAW1CWK0"/>
<feature type="region of interest" description="Disordered" evidence="4">
    <location>
        <begin position="1"/>
        <end position="26"/>
    </location>
</feature>
<dbReference type="SUPFAM" id="SSF48403">
    <property type="entry name" value="Ankyrin repeat"/>
    <property type="match status" value="1"/>
</dbReference>
<evidence type="ECO:0000256" key="2">
    <source>
        <dbReference type="ARBA" id="ARBA00023043"/>
    </source>
</evidence>
<proteinExistence type="predicted"/>
<keyword evidence="1" id="KW-0677">Repeat</keyword>
<evidence type="ECO:0008006" key="7">
    <source>
        <dbReference type="Google" id="ProtNLM"/>
    </source>
</evidence>
<reference evidence="5 6" key="1">
    <citation type="submission" date="2022-12" db="EMBL/GenBank/DDBJ databases">
        <title>Chromosome-level genome assembly of true bugs.</title>
        <authorList>
            <person name="Ma L."/>
            <person name="Li H."/>
        </authorList>
    </citation>
    <scope>NUCLEOTIDE SEQUENCE [LARGE SCALE GENOMIC DNA]</scope>
    <source>
        <strain evidence="5">Lab_2022b</strain>
    </source>
</reference>
<evidence type="ECO:0000313" key="5">
    <source>
        <dbReference type="EMBL" id="KAK9502697.1"/>
    </source>
</evidence>
<feature type="repeat" description="ANK" evidence="3">
    <location>
        <begin position="108"/>
        <end position="140"/>
    </location>
</feature>
<comment type="caution">
    <text evidence="5">The sequence shown here is derived from an EMBL/GenBank/DDBJ whole genome shotgun (WGS) entry which is preliminary data.</text>
</comment>
<evidence type="ECO:0000256" key="3">
    <source>
        <dbReference type="PROSITE-ProRule" id="PRU00023"/>
    </source>
</evidence>
<keyword evidence="6" id="KW-1185">Reference proteome</keyword>
<dbReference type="SMART" id="SM00248">
    <property type="entry name" value="ANK"/>
    <property type="match status" value="2"/>
</dbReference>
<dbReference type="Proteomes" id="UP001461498">
    <property type="component" value="Unassembled WGS sequence"/>
</dbReference>
<keyword evidence="2 3" id="KW-0040">ANK repeat</keyword>
<dbReference type="PROSITE" id="PS50088">
    <property type="entry name" value="ANK_REPEAT"/>
    <property type="match status" value="2"/>
</dbReference>
<evidence type="ECO:0000256" key="4">
    <source>
        <dbReference type="SAM" id="MobiDB-lite"/>
    </source>
</evidence>
<dbReference type="Gene3D" id="1.25.40.20">
    <property type="entry name" value="Ankyrin repeat-containing domain"/>
    <property type="match status" value="2"/>
</dbReference>
<dbReference type="EMBL" id="JAPXFL010000008">
    <property type="protein sequence ID" value="KAK9502697.1"/>
    <property type="molecule type" value="Genomic_DNA"/>
</dbReference>
<dbReference type="Pfam" id="PF12796">
    <property type="entry name" value="Ank_2"/>
    <property type="match status" value="1"/>
</dbReference>
<dbReference type="InterPro" id="IPR002110">
    <property type="entry name" value="Ankyrin_rpt"/>
</dbReference>
<feature type="compositionally biased region" description="Polar residues" evidence="4">
    <location>
        <begin position="17"/>
        <end position="26"/>
    </location>
</feature>
<feature type="compositionally biased region" description="Acidic residues" evidence="4">
    <location>
        <begin position="1"/>
        <end position="15"/>
    </location>
</feature>
<accession>A0AAW1CWK0</accession>
<dbReference type="InterPro" id="IPR036770">
    <property type="entry name" value="Ankyrin_rpt-contain_sf"/>
</dbReference>
<evidence type="ECO:0000313" key="6">
    <source>
        <dbReference type="Proteomes" id="UP001461498"/>
    </source>
</evidence>